<protein>
    <recommendedName>
        <fullName evidence="3">Protein NO VEIN C-terminal domain-containing protein</fullName>
    </recommendedName>
</protein>
<accession>A0ABT0A1W8</accession>
<dbReference type="EMBL" id="JALGCL010000001">
    <property type="protein sequence ID" value="MCJ0824974.1"/>
    <property type="molecule type" value="Genomic_DNA"/>
</dbReference>
<name>A0ABT0A1W8_9GAMM</name>
<evidence type="ECO:0000313" key="1">
    <source>
        <dbReference type="EMBL" id="MCJ0824974.1"/>
    </source>
</evidence>
<dbReference type="Proteomes" id="UP001165423">
    <property type="component" value="Unassembled WGS sequence"/>
</dbReference>
<evidence type="ECO:0000313" key="2">
    <source>
        <dbReference type="Proteomes" id="UP001165423"/>
    </source>
</evidence>
<dbReference type="RefSeq" id="WP_243319180.1">
    <property type="nucleotide sequence ID" value="NZ_JALGCL010000001.1"/>
</dbReference>
<sequence length="375" mass="41545">MTDLSRLKVSLTKHNAHKIAPLLKKYKASSVLSKLSEVHAETVQAHKNLSVQNGTQVPKVWAKVRKLGGNAVDALVLVGIIFSHHELILAMSNASSRSRYSGRIERNVQLTGKAYTNFVQIVDQLGYATKRDLKGVTFNLRSMFSMPGLGPLVGELLKYKLIAANWNQAGTVADEAIALSFQNVFGVTDKEFRDWITVGAEPLDAGTQLISKDEEFFDSPDEGVTGTFAFKPGHEQRSVDPVSKKASAKTKANQLHNDIQNRLYEYLKAKIGAPNVGTELDTGSGTAIDLATKQPGKLTFYEIKTSSSVRSCIRQAIPQLLEYAYWPAEERADELVIVSHLPITKAADKYLAHLRDKFELPITYRQFSLTDNRLI</sequence>
<keyword evidence="2" id="KW-1185">Reference proteome</keyword>
<comment type="caution">
    <text evidence="1">The sequence shown here is derived from an EMBL/GenBank/DDBJ whole genome shotgun (WGS) entry which is preliminary data.</text>
</comment>
<gene>
    <name evidence="1" type="ORF">MQC88_03195</name>
</gene>
<reference evidence="1 2" key="1">
    <citation type="submission" date="2022-03" db="EMBL/GenBank/DDBJ databases">
        <title>Luteimonas soily sp. nov., a novel bacterium isolated from the soil.</title>
        <authorList>
            <person name="Zhang X."/>
        </authorList>
    </citation>
    <scope>NUCLEOTIDE SEQUENCE [LARGE SCALE GENOMIC DNA]</scope>
    <source>
        <strain evidence="1 2">50</strain>
    </source>
</reference>
<proteinExistence type="predicted"/>
<organism evidence="1 2">
    <name type="scientific">Cognatiluteimonas sedimenti</name>
    <dbReference type="NCBI Taxonomy" id="2927791"/>
    <lineage>
        <taxon>Bacteria</taxon>
        <taxon>Pseudomonadati</taxon>
        <taxon>Pseudomonadota</taxon>
        <taxon>Gammaproteobacteria</taxon>
        <taxon>Lysobacterales</taxon>
        <taxon>Lysobacteraceae</taxon>
        <taxon>Cognatiluteimonas</taxon>
    </lineage>
</organism>
<evidence type="ECO:0008006" key="3">
    <source>
        <dbReference type="Google" id="ProtNLM"/>
    </source>
</evidence>